<dbReference type="RefSeq" id="WP_204728083.1">
    <property type="nucleotide sequence ID" value="NZ_JAFBDK010000002.1"/>
</dbReference>
<proteinExistence type="predicted"/>
<reference evidence="4" key="1">
    <citation type="journal article" date="2019" name="Int. J. Syst. Evol. Microbiol.">
        <title>The Global Catalogue of Microorganisms (GCM) 10K type strain sequencing project: providing services to taxonomists for standard genome sequencing and annotation.</title>
        <authorList>
            <consortium name="The Broad Institute Genomics Platform"/>
            <consortium name="The Broad Institute Genome Sequencing Center for Infectious Disease"/>
            <person name="Wu L."/>
            <person name="Ma J."/>
        </authorList>
    </citation>
    <scope>NUCLEOTIDE SEQUENCE [LARGE SCALE GENOMIC DNA]</scope>
    <source>
        <strain evidence="4">KCTC 13528</strain>
    </source>
</reference>
<organism evidence="3 4">
    <name type="scientific">Jeotgalibacillus terrae</name>
    <dbReference type="NCBI Taxonomy" id="587735"/>
    <lineage>
        <taxon>Bacteria</taxon>
        <taxon>Bacillati</taxon>
        <taxon>Bacillota</taxon>
        <taxon>Bacilli</taxon>
        <taxon>Bacillales</taxon>
        <taxon>Caryophanaceae</taxon>
        <taxon>Jeotgalibacillus</taxon>
    </lineage>
</organism>
<name>A0ABW5ZBT1_9BACL</name>
<dbReference type="Pfam" id="PF22522">
    <property type="entry name" value="DUF6998"/>
    <property type="match status" value="1"/>
</dbReference>
<feature type="domain" description="DUF7225" evidence="2">
    <location>
        <begin position="2"/>
        <end position="103"/>
    </location>
</feature>
<evidence type="ECO:0000313" key="3">
    <source>
        <dbReference type="EMBL" id="MFD2910365.1"/>
    </source>
</evidence>
<feature type="domain" description="DUF6998" evidence="1">
    <location>
        <begin position="140"/>
        <end position="251"/>
    </location>
</feature>
<comment type="caution">
    <text evidence="3">The sequence shown here is derived from an EMBL/GenBank/DDBJ whole genome shotgun (WGS) entry which is preliminary data.</text>
</comment>
<evidence type="ECO:0000259" key="1">
    <source>
        <dbReference type="Pfam" id="PF22522"/>
    </source>
</evidence>
<keyword evidence="4" id="KW-1185">Reference proteome</keyword>
<evidence type="ECO:0000259" key="2">
    <source>
        <dbReference type="Pfam" id="PF23870"/>
    </source>
</evidence>
<dbReference type="Proteomes" id="UP001597561">
    <property type="component" value="Unassembled WGS sequence"/>
</dbReference>
<gene>
    <name evidence="3" type="ORF">ACFS5P_00600</name>
</gene>
<dbReference type="InterPro" id="IPR054267">
    <property type="entry name" value="DUF6998"/>
</dbReference>
<dbReference type="EMBL" id="JBHUPG010000001">
    <property type="protein sequence ID" value="MFD2910365.1"/>
    <property type="molecule type" value="Genomic_DNA"/>
</dbReference>
<sequence length="255" mass="29791">MKIYDQLVEVMSGRVNDFVSRAEVQHQLFMKFGTNPESVILSDYCYNRFNKGIRFDKHLFIYINKSTYKFVGEHHRYTGLIFHRAKSTVEEKIVGEWKNGEKVMYEESANHQLGNISREQIEKLFEEYQEILRNEMSLFNCRATELRHLIGRIGEFYCALHTGGNLAREVNQHGFDVESGGRRISVKATAQNEGFVTINTRTFGDFDDFFVVQYINDDFKILYYGPKEEILSVARVYEGKYEVDLKKLEKIGVAN</sequence>
<accession>A0ABW5ZBT1</accession>
<dbReference type="Pfam" id="PF23870">
    <property type="entry name" value="DUF7225"/>
    <property type="match status" value="1"/>
</dbReference>
<evidence type="ECO:0000313" key="4">
    <source>
        <dbReference type="Proteomes" id="UP001597561"/>
    </source>
</evidence>
<dbReference type="InterPro" id="IPR055649">
    <property type="entry name" value="DUF7225"/>
</dbReference>
<protein>
    <submittedName>
        <fullName evidence="3">DUF6998 domain-containing protein</fullName>
    </submittedName>
</protein>